<dbReference type="AlphaFoldDB" id="A0A8H7NRS5"/>
<comment type="caution">
    <text evidence="1">The sequence shown here is derived from an EMBL/GenBank/DDBJ whole genome shotgun (WGS) entry which is preliminary data.</text>
</comment>
<organism evidence="1 2">
    <name type="scientific">Rhodonia placenta</name>
    <dbReference type="NCBI Taxonomy" id="104341"/>
    <lineage>
        <taxon>Eukaryota</taxon>
        <taxon>Fungi</taxon>
        <taxon>Dikarya</taxon>
        <taxon>Basidiomycota</taxon>
        <taxon>Agaricomycotina</taxon>
        <taxon>Agaricomycetes</taxon>
        <taxon>Polyporales</taxon>
        <taxon>Adustoporiaceae</taxon>
        <taxon>Rhodonia</taxon>
    </lineage>
</organism>
<reference evidence="1" key="1">
    <citation type="submission" date="2020-11" db="EMBL/GenBank/DDBJ databases">
        <authorList>
            <person name="Koelle M."/>
            <person name="Horta M.A.C."/>
            <person name="Nowrousian M."/>
            <person name="Ohm R.A."/>
            <person name="Benz P."/>
            <person name="Pilgard A."/>
        </authorList>
    </citation>
    <scope>NUCLEOTIDE SEQUENCE</scope>
    <source>
        <strain evidence="1">FPRL280</strain>
    </source>
</reference>
<accession>A0A8H7NRS5</accession>
<evidence type="ECO:0000313" key="1">
    <source>
        <dbReference type="EMBL" id="KAF9798027.1"/>
    </source>
</evidence>
<name>A0A8H7NRS5_9APHY</name>
<evidence type="ECO:0000313" key="2">
    <source>
        <dbReference type="Proteomes" id="UP000639403"/>
    </source>
</evidence>
<sequence length="42" mass="4758">MLSRVGTASSHFFNFFLSADSNPRPLYYMPDMDASLSTVRLD</sequence>
<reference evidence="1" key="2">
    <citation type="journal article" name="Front. Microbiol.">
        <title>Degradative Capacity of Two Strains of Rhodonia placenta: From Phenotype to Genotype.</title>
        <authorList>
            <person name="Kolle M."/>
            <person name="Horta M.A.C."/>
            <person name="Nowrousian M."/>
            <person name="Ohm R.A."/>
            <person name="Benz J.P."/>
            <person name="Pilgard A."/>
        </authorList>
    </citation>
    <scope>NUCLEOTIDE SEQUENCE</scope>
    <source>
        <strain evidence="1">FPRL280</strain>
    </source>
</reference>
<dbReference type="EMBL" id="JADOXO010001110">
    <property type="protein sequence ID" value="KAF9798027.1"/>
    <property type="molecule type" value="Genomic_DNA"/>
</dbReference>
<gene>
    <name evidence="1" type="ORF">IEO21_10806</name>
</gene>
<dbReference type="Proteomes" id="UP000639403">
    <property type="component" value="Unassembled WGS sequence"/>
</dbReference>
<protein>
    <submittedName>
        <fullName evidence="1">Uncharacterized protein</fullName>
    </submittedName>
</protein>
<proteinExistence type="predicted"/>